<dbReference type="Proteomes" id="UP000295008">
    <property type="component" value="Unassembled WGS sequence"/>
</dbReference>
<dbReference type="PANTHER" id="PTHR43228:SF1">
    <property type="entry name" value="TWO-COMPONENT RESPONSE REGULATOR ARR22"/>
    <property type="match status" value="1"/>
</dbReference>
<dbReference type="RefSeq" id="WP_132015287.1">
    <property type="nucleotide sequence ID" value="NZ_SLUN01000020.1"/>
</dbReference>
<dbReference type="CDD" id="cd17542">
    <property type="entry name" value="REC_CheY"/>
    <property type="match status" value="1"/>
</dbReference>
<dbReference type="InterPro" id="IPR011006">
    <property type="entry name" value="CheY-like_superfamily"/>
</dbReference>
<dbReference type="PROSITE" id="PS50110">
    <property type="entry name" value="RESPONSE_REGULATORY"/>
    <property type="match status" value="1"/>
</dbReference>
<evidence type="ECO:0000256" key="1">
    <source>
        <dbReference type="PROSITE-ProRule" id="PRU00169"/>
    </source>
</evidence>
<dbReference type="Pfam" id="PF00072">
    <property type="entry name" value="Response_reg"/>
    <property type="match status" value="1"/>
</dbReference>
<proteinExistence type="predicted"/>
<name>A0A4R1RD51_HYDET</name>
<keyword evidence="1" id="KW-0597">Phosphoprotein</keyword>
<evidence type="ECO:0000259" key="2">
    <source>
        <dbReference type="PROSITE" id="PS50110"/>
    </source>
</evidence>
<dbReference type="PANTHER" id="PTHR43228">
    <property type="entry name" value="TWO-COMPONENT RESPONSE REGULATOR"/>
    <property type="match status" value="1"/>
</dbReference>
<feature type="domain" description="Response regulatory" evidence="2">
    <location>
        <begin position="4"/>
        <end position="119"/>
    </location>
</feature>
<dbReference type="EMBL" id="SLUN01000020">
    <property type="protein sequence ID" value="TCL63763.1"/>
    <property type="molecule type" value="Genomic_DNA"/>
</dbReference>
<dbReference type="AlphaFoldDB" id="A0A4R1RD51"/>
<keyword evidence="4" id="KW-1185">Reference proteome</keyword>
<dbReference type="OrthoDB" id="9790669at2"/>
<gene>
    <name evidence="3" type="ORF">EDC14_102048</name>
</gene>
<accession>A0A4R1RD51</accession>
<comment type="caution">
    <text evidence="3">The sequence shown here is derived from an EMBL/GenBank/DDBJ whole genome shotgun (WGS) entry which is preliminary data.</text>
</comment>
<dbReference type="SMART" id="SM00448">
    <property type="entry name" value="REC"/>
    <property type="match status" value="1"/>
</dbReference>
<protein>
    <submittedName>
        <fullName evidence="3">Two-component system chemotaxis response regulator CheY</fullName>
    </submittedName>
</protein>
<dbReference type="GO" id="GO:0000160">
    <property type="term" value="P:phosphorelay signal transduction system"/>
    <property type="evidence" value="ECO:0007669"/>
    <property type="project" value="InterPro"/>
</dbReference>
<organism evidence="3 4">
    <name type="scientific">Hydrogenispora ethanolica</name>
    <dbReference type="NCBI Taxonomy" id="1082276"/>
    <lineage>
        <taxon>Bacteria</taxon>
        <taxon>Bacillati</taxon>
        <taxon>Bacillota</taxon>
        <taxon>Hydrogenispora</taxon>
    </lineage>
</organism>
<dbReference type="Gene3D" id="3.40.50.2300">
    <property type="match status" value="1"/>
</dbReference>
<feature type="modified residue" description="4-aspartylphosphate" evidence="1">
    <location>
        <position position="54"/>
    </location>
</feature>
<dbReference type="SUPFAM" id="SSF52172">
    <property type="entry name" value="CheY-like"/>
    <property type="match status" value="1"/>
</dbReference>
<dbReference type="InterPro" id="IPR001789">
    <property type="entry name" value="Sig_transdc_resp-reg_receiver"/>
</dbReference>
<reference evidence="3 4" key="1">
    <citation type="submission" date="2019-03" db="EMBL/GenBank/DDBJ databases">
        <title>Genomic Encyclopedia of Type Strains, Phase IV (KMG-IV): sequencing the most valuable type-strain genomes for metagenomic binning, comparative biology and taxonomic classification.</title>
        <authorList>
            <person name="Goeker M."/>
        </authorList>
    </citation>
    <scope>NUCLEOTIDE SEQUENCE [LARGE SCALE GENOMIC DNA]</scope>
    <source>
        <strain evidence="3 4">LX-B</strain>
    </source>
</reference>
<evidence type="ECO:0000313" key="3">
    <source>
        <dbReference type="EMBL" id="TCL63763.1"/>
    </source>
</evidence>
<evidence type="ECO:0000313" key="4">
    <source>
        <dbReference type="Proteomes" id="UP000295008"/>
    </source>
</evidence>
<dbReference type="InterPro" id="IPR052048">
    <property type="entry name" value="ST_Response_Regulator"/>
</dbReference>
<sequence>MGKRVLVVDDALISRKFLGRILAEGGHEVVGEASNGREAVRIYPELLPDIVTMDITMPDMNGIQALKEIRKIDPKAKVVMCTAMGQKYLILEAIQAGAVDFLVKPFEKEVVLEAFRKLS</sequence>